<organism evidence="1">
    <name type="scientific">Streptomyces sp. HK1</name>
    <dbReference type="NCBI Taxonomy" id="405041"/>
    <lineage>
        <taxon>Bacteria</taxon>
        <taxon>Bacillati</taxon>
        <taxon>Actinomycetota</taxon>
        <taxon>Actinomycetes</taxon>
        <taxon>Kitasatosporales</taxon>
        <taxon>Streptomycetaceae</taxon>
        <taxon>Streptomyces</taxon>
    </lineage>
</organism>
<dbReference type="EMBL" id="EU372836">
    <property type="protein sequence ID" value="ABY83575.1"/>
    <property type="molecule type" value="Genomic_DNA"/>
</dbReference>
<geneLocation type="plasmid" evidence="1">
    <name>pSHK1</name>
</geneLocation>
<gene>
    <name evidence="1" type="ORF">pSHK1.106</name>
</gene>
<evidence type="ECO:0000313" key="1">
    <source>
        <dbReference type="EMBL" id="ABY83575.1"/>
    </source>
</evidence>
<proteinExistence type="predicted"/>
<name>B0LUA7_9ACTN</name>
<dbReference type="AlphaFoldDB" id="B0LUA7"/>
<reference evidence="1" key="1">
    <citation type="journal article" date="2011" name="Acta Biochim. Biophys. Sin.">
        <title>Characterization of the multiple CRISPR loci on Streptomyces linear plasmid pSHK1.</title>
        <authorList>
            <person name="Guo P."/>
            <person name="Cheng Q."/>
            <person name="Xie P."/>
            <person name="Fan Y."/>
            <person name="Jiang W."/>
            <person name="Qin Z."/>
        </authorList>
    </citation>
    <scope>NUCLEOTIDE SEQUENCE</scope>
    <source>
        <strain evidence="1">HK1</strain>
        <plasmid evidence="1">pSHK1</plasmid>
    </source>
</reference>
<keyword evidence="1" id="KW-0614">Plasmid</keyword>
<sequence>MEIPPNASTAHSGIWADLSARAIRWLSLPQAFCRARSSSIRSANLQTWTTHSIGMPIIRARNLVASSDLPSSARRPSIVTTAAADSRHISANLVSRTHLAMARSRRACSPGALWTTGC</sequence>
<accession>B0LUA7</accession>
<protein>
    <submittedName>
        <fullName evidence="1">Uncharacterized protein</fullName>
    </submittedName>
</protein>